<gene>
    <name evidence="1" type="ORF">J2793_007267</name>
</gene>
<dbReference type="AlphaFoldDB" id="A0AB73IQZ6"/>
<name>A0AB73IQZ6_9BURK</name>
<evidence type="ECO:0000313" key="1">
    <source>
        <dbReference type="EMBL" id="MDP9651792.1"/>
    </source>
</evidence>
<reference evidence="1" key="1">
    <citation type="submission" date="2023-07" db="EMBL/GenBank/DDBJ databases">
        <title>Sorghum-associated microbial communities from plants grown in Nebraska, USA.</title>
        <authorList>
            <person name="Schachtman D."/>
        </authorList>
    </citation>
    <scope>NUCLEOTIDE SEQUENCE</scope>
    <source>
        <strain evidence="1">DS1061</strain>
    </source>
</reference>
<protein>
    <recommendedName>
        <fullName evidence="3">Secreted protein</fullName>
    </recommendedName>
</protein>
<dbReference type="Proteomes" id="UP001229486">
    <property type="component" value="Unassembled WGS sequence"/>
</dbReference>
<organism evidence="1 2">
    <name type="scientific">Paraburkholderia caledonica</name>
    <dbReference type="NCBI Taxonomy" id="134536"/>
    <lineage>
        <taxon>Bacteria</taxon>
        <taxon>Pseudomonadati</taxon>
        <taxon>Pseudomonadota</taxon>
        <taxon>Betaproteobacteria</taxon>
        <taxon>Burkholderiales</taxon>
        <taxon>Burkholderiaceae</taxon>
        <taxon>Paraburkholderia</taxon>
    </lineage>
</organism>
<proteinExistence type="predicted"/>
<dbReference type="EMBL" id="JAURTK010000031">
    <property type="protein sequence ID" value="MDP9651792.1"/>
    <property type="molecule type" value="Genomic_DNA"/>
</dbReference>
<evidence type="ECO:0008006" key="3">
    <source>
        <dbReference type="Google" id="ProtNLM"/>
    </source>
</evidence>
<evidence type="ECO:0000313" key="2">
    <source>
        <dbReference type="Proteomes" id="UP001229486"/>
    </source>
</evidence>
<comment type="caution">
    <text evidence="1">The sequence shown here is derived from an EMBL/GenBank/DDBJ whole genome shotgun (WGS) entry which is preliminary data.</text>
</comment>
<sequence>MQILLFLICTLVCSSSKWVGMTLNAICCALDSLSPLPDRSVSFLVPLRIEADSASGMSDPADFLIREIMSCQPPPRSLYRSSPNAIARSLASFINGVGPTFHEGIECYGQKTDCKASPCSTNSSWNWRTYVRRNTLPSTTSLVQSIDCCAAPHLVRVGPTARIPSGIAGHTGGPRQHVAPCIELPAFVSPLQPAAKRSQLCLSIHFT</sequence>
<accession>A0AB73IQZ6</accession>